<dbReference type="AlphaFoldDB" id="A0A3E2BN41"/>
<accession>A0A3E2BN41</accession>
<comment type="caution">
    <text evidence="5">The sequence shown here is derived from an EMBL/GenBank/DDBJ whole genome shotgun (WGS) entry which is preliminary data.</text>
</comment>
<feature type="repeat" description="TPR" evidence="3">
    <location>
        <begin position="499"/>
        <end position="532"/>
    </location>
</feature>
<sequence>MRKTHLVFSALFFFFCQILCSAAQPQEAVDILGKASAGVVTFKGWDNSKNVVGEGTGFALAENLVVVPYHLISQATEAEVTSISGKSGKVEALVATYKDYDLALVRIKGKVNGLSLGVSTGLKAGDRLFALSEISGQVIITEGNLRDWLDLSPNKIRVMEVTMNLEKPACGAPIFDVQGQVVGVALVFGAGVKFGVPVEAVSAMNAQAKGQDLKGAAKENYLEQAEGSFLVGKSAALLNEPGMGSVYLEKYLKFKPDDLEGYVLLGQSYFKLGNTAESYKNFAKALLVNPDHAQALYGMGLTQLKERKFKEAAEFLEKAINNRVESKEIYFELGTAYEELQDLARAAENFEKYARSGPANPFPAWLKLAQTYQRLNQPEKAIDAFREALKINPDDINCNYNLAKMLAETNQLAEAEEIFKKLATKNQRDAITYYGQIMQMYDRAQNYEKAVEAARKIVEINPKNEVALYNLAIMYDRLGQLEEAASTLNECLAVKGDYTHAWFNLGIVYDKMKKHPEAVEAFKKYVALAPDDPSGWLNVGLEYMLMKDFEKALPNLEKSVSLNPNNAVAQYNLGITYINLKDNYSAREVLKTLQRLDQNLAGRLAKLIK</sequence>
<feature type="signal peptide" evidence="4">
    <location>
        <begin position="1"/>
        <end position="22"/>
    </location>
</feature>
<dbReference type="Proteomes" id="UP000257323">
    <property type="component" value="Unassembled WGS sequence"/>
</dbReference>
<feature type="repeat" description="TPR" evidence="3">
    <location>
        <begin position="259"/>
        <end position="292"/>
    </location>
</feature>
<dbReference type="PANTHER" id="PTHR45586">
    <property type="entry name" value="TPR REPEAT-CONTAINING PROTEIN PA4667"/>
    <property type="match status" value="1"/>
</dbReference>
<dbReference type="EMBL" id="QUAH01000005">
    <property type="protein sequence ID" value="RFT16124.1"/>
    <property type="molecule type" value="Genomic_DNA"/>
</dbReference>
<dbReference type="Pfam" id="PF13365">
    <property type="entry name" value="Trypsin_2"/>
    <property type="match status" value="1"/>
</dbReference>
<feature type="repeat" description="TPR" evidence="3">
    <location>
        <begin position="293"/>
        <end position="326"/>
    </location>
</feature>
<dbReference type="PANTHER" id="PTHR45586:SF1">
    <property type="entry name" value="LIPOPOLYSACCHARIDE ASSEMBLY PROTEIN B"/>
    <property type="match status" value="1"/>
</dbReference>
<dbReference type="Pfam" id="PF14559">
    <property type="entry name" value="TPR_19"/>
    <property type="match status" value="2"/>
</dbReference>
<evidence type="ECO:0000256" key="2">
    <source>
        <dbReference type="ARBA" id="ARBA00022803"/>
    </source>
</evidence>
<evidence type="ECO:0000256" key="1">
    <source>
        <dbReference type="ARBA" id="ARBA00022737"/>
    </source>
</evidence>
<name>A0A3E2BN41_9BACT</name>
<organism evidence="5 6">
    <name type="scientific">Candidatus Saccharicenans subterraneus</name>
    <dbReference type="NCBI Taxonomy" id="2508984"/>
    <lineage>
        <taxon>Bacteria</taxon>
        <taxon>Candidatus Aminicenantota</taxon>
        <taxon>Candidatus Aminicenantia</taxon>
        <taxon>Candidatus Aminicenantales</taxon>
        <taxon>Candidatus Saccharicenantaceae</taxon>
        <taxon>Candidatus Saccharicenans</taxon>
    </lineage>
</organism>
<proteinExistence type="predicted"/>
<feature type="repeat" description="TPR" evidence="3">
    <location>
        <begin position="362"/>
        <end position="395"/>
    </location>
</feature>
<dbReference type="SUPFAM" id="SSF48452">
    <property type="entry name" value="TPR-like"/>
    <property type="match status" value="1"/>
</dbReference>
<keyword evidence="1" id="KW-0677">Repeat</keyword>
<keyword evidence="4" id="KW-0732">Signal</keyword>
<feature type="repeat" description="TPR" evidence="3">
    <location>
        <begin position="327"/>
        <end position="360"/>
    </location>
</feature>
<dbReference type="PROSITE" id="PS50005">
    <property type="entry name" value="TPR"/>
    <property type="match status" value="7"/>
</dbReference>
<feature type="repeat" description="TPR" evidence="3">
    <location>
        <begin position="431"/>
        <end position="464"/>
    </location>
</feature>
<reference evidence="5 6" key="1">
    <citation type="submission" date="2018-08" db="EMBL/GenBank/DDBJ databases">
        <title>Genome analysis of the thermophilic bacterium of the candidate phylum Aminicenantes from deep subsurface aquifer revealed its physiology and ecological role.</title>
        <authorList>
            <person name="Kadnikov V.V."/>
            <person name="Mardanov A.V."/>
            <person name="Beletsky A.V."/>
            <person name="Karnachuk O.V."/>
            <person name="Ravin N.V."/>
        </authorList>
    </citation>
    <scope>NUCLEOTIDE SEQUENCE [LARGE SCALE GENOMIC DNA]</scope>
    <source>
        <strain evidence="5">BY38</strain>
    </source>
</reference>
<dbReference type="InterPro" id="IPR009003">
    <property type="entry name" value="Peptidase_S1_PA"/>
</dbReference>
<evidence type="ECO:0000313" key="5">
    <source>
        <dbReference type="EMBL" id="RFT16124.1"/>
    </source>
</evidence>
<dbReference type="InterPro" id="IPR011990">
    <property type="entry name" value="TPR-like_helical_dom_sf"/>
</dbReference>
<keyword evidence="2 3" id="KW-0802">TPR repeat</keyword>
<dbReference type="Pfam" id="PF13424">
    <property type="entry name" value="TPR_12"/>
    <property type="match status" value="1"/>
</dbReference>
<feature type="repeat" description="TPR" evidence="3">
    <location>
        <begin position="533"/>
        <end position="566"/>
    </location>
</feature>
<dbReference type="SMART" id="SM00028">
    <property type="entry name" value="TPR"/>
    <property type="match status" value="10"/>
</dbReference>
<gene>
    <name evidence="5" type="ORF">OP8BY_2130</name>
</gene>
<evidence type="ECO:0000256" key="4">
    <source>
        <dbReference type="SAM" id="SignalP"/>
    </source>
</evidence>
<dbReference type="InterPro" id="IPR051012">
    <property type="entry name" value="CellSynth/LPSAsmb/PSIAsmb"/>
</dbReference>
<feature type="chain" id="PRO_5017653767" evidence="4">
    <location>
        <begin position="23"/>
        <end position="609"/>
    </location>
</feature>
<dbReference type="Pfam" id="PF13181">
    <property type="entry name" value="TPR_8"/>
    <property type="match status" value="1"/>
</dbReference>
<dbReference type="Pfam" id="PF00515">
    <property type="entry name" value="TPR_1"/>
    <property type="match status" value="2"/>
</dbReference>
<dbReference type="Gene3D" id="1.25.40.10">
    <property type="entry name" value="Tetratricopeptide repeat domain"/>
    <property type="match status" value="2"/>
</dbReference>
<dbReference type="SUPFAM" id="SSF50494">
    <property type="entry name" value="Trypsin-like serine proteases"/>
    <property type="match status" value="1"/>
</dbReference>
<dbReference type="InterPro" id="IPR019734">
    <property type="entry name" value="TPR_rpt"/>
</dbReference>
<dbReference type="Gene3D" id="2.40.10.120">
    <property type="match status" value="1"/>
</dbReference>
<evidence type="ECO:0000313" key="6">
    <source>
        <dbReference type="Proteomes" id="UP000257323"/>
    </source>
</evidence>
<evidence type="ECO:0000256" key="3">
    <source>
        <dbReference type="PROSITE-ProRule" id="PRU00339"/>
    </source>
</evidence>
<dbReference type="PROSITE" id="PS50293">
    <property type="entry name" value="TPR_REGION"/>
    <property type="match status" value="2"/>
</dbReference>
<protein>
    <submittedName>
        <fullName evidence="5">Surface-located membrane protein 1 (Lmp1)</fullName>
    </submittedName>
</protein>